<feature type="compositionally biased region" description="Polar residues" evidence="1">
    <location>
        <begin position="175"/>
        <end position="188"/>
    </location>
</feature>
<evidence type="ECO:0000256" key="1">
    <source>
        <dbReference type="SAM" id="MobiDB-lite"/>
    </source>
</evidence>
<protein>
    <submittedName>
        <fullName evidence="2">Uncharacterized protein</fullName>
    </submittedName>
</protein>
<organism evidence="2 3">
    <name type="scientific">Ganoderma sinense ZZ0214-1</name>
    <dbReference type="NCBI Taxonomy" id="1077348"/>
    <lineage>
        <taxon>Eukaryota</taxon>
        <taxon>Fungi</taxon>
        <taxon>Dikarya</taxon>
        <taxon>Basidiomycota</taxon>
        <taxon>Agaricomycotina</taxon>
        <taxon>Agaricomycetes</taxon>
        <taxon>Polyporales</taxon>
        <taxon>Polyporaceae</taxon>
        <taxon>Ganoderma</taxon>
    </lineage>
</organism>
<comment type="caution">
    <text evidence="2">The sequence shown here is derived from an EMBL/GenBank/DDBJ whole genome shotgun (WGS) entry which is preliminary data.</text>
</comment>
<dbReference type="Proteomes" id="UP000230002">
    <property type="component" value="Unassembled WGS sequence"/>
</dbReference>
<sequence>MSNVRSNTHAPPSQAAHGGSRPHKKTYNSFQQMRGQLNVGRTVYMNLLCFDKRDVTRKRIPENSAKASGNDLAKPAGQGQVQPPVAHEGATDSSPIQDQNLSVQPTSTTISPPKPPTPTPQTTPSVAAKVVQEDHSIIKSQTEKTTTATSSIDRQRTWAAIAALAPPSPQKRQSKGSTTQRQGPTNVGITMGAASSSSNLSQSESMSLEVSSLQDQNAAKRLSKSGKERATAVPSPELTEA</sequence>
<keyword evidence="3" id="KW-1185">Reference proteome</keyword>
<proteinExistence type="predicted"/>
<name>A0A2G8RZ85_9APHY</name>
<evidence type="ECO:0000313" key="3">
    <source>
        <dbReference type="Proteomes" id="UP000230002"/>
    </source>
</evidence>
<gene>
    <name evidence="2" type="ORF">GSI_11094</name>
</gene>
<dbReference type="AlphaFoldDB" id="A0A2G8RZ85"/>
<feature type="region of interest" description="Disordered" evidence="1">
    <location>
        <begin position="1"/>
        <end position="26"/>
    </location>
</feature>
<feature type="compositionally biased region" description="Polar residues" evidence="1">
    <location>
        <begin position="138"/>
        <end position="152"/>
    </location>
</feature>
<feature type="region of interest" description="Disordered" evidence="1">
    <location>
        <begin position="63"/>
        <end position="129"/>
    </location>
</feature>
<accession>A0A2G8RZ85</accession>
<feature type="region of interest" description="Disordered" evidence="1">
    <location>
        <begin position="135"/>
        <end position="154"/>
    </location>
</feature>
<reference evidence="2 3" key="1">
    <citation type="journal article" date="2015" name="Sci. Rep.">
        <title>Chromosome-level genome map provides insights into diverse defense mechanisms in the medicinal fungus Ganoderma sinense.</title>
        <authorList>
            <person name="Zhu Y."/>
            <person name="Xu J."/>
            <person name="Sun C."/>
            <person name="Zhou S."/>
            <person name="Xu H."/>
            <person name="Nelson D.R."/>
            <person name="Qian J."/>
            <person name="Song J."/>
            <person name="Luo H."/>
            <person name="Xiang L."/>
            <person name="Li Y."/>
            <person name="Xu Z."/>
            <person name="Ji A."/>
            <person name="Wang L."/>
            <person name="Lu S."/>
            <person name="Hayward A."/>
            <person name="Sun W."/>
            <person name="Li X."/>
            <person name="Schwartz D.C."/>
            <person name="Wang Y."/>
            <person name="Chen S."/>
        </authorList>
    </citation>
    <scope>NUCLEOTIDE SEQUENCE [LARGE SCALE GENOMIC DNA]</scope>
    <source>
        <strain evidence="2 3">ZZ0214-1</strain>
    </source>
</reference>
<feature type="region of interest" description="Disordered" evidence="1">
    <location>
        <begin position="162"/>
        <end position="241"/>
    </location>
</feature>
<evidence type="ECO:0000313" key="2">
    <source>
        <dbReference type="EMBL" id="PIL26831.1"/>
    </source>
</evidence>
<feature type="compositionally biased region" description="Polar residues" evidence="1">
    <location>
        <begin position="1"/>
        <end position="11"/>
    </location>
</feature>
<feature type="compositionally biased region" description="Pro residues" evidence="1">
    <location>
        <begin position="112"/>
        <end position="121"/>
    </location>
</feature>
<dbReference type="EMBL" id="AYKW01000036">
    <property type="protein sequence ID" value="PIL26831.1"/>
    <property type="molecule type" value="Genomic_DNA"/>
</dbReference>
<feature type="compositionally biased region" description="Polar residues" evidence="1">
    <location>
        <begin position="91"/>
        <end position="104"/>
    </location>
</feature>
<feature type="compositionally biased region" description="Low complexity" evidence="1">
    <location>
        <begin position="195"/>
        <end position="214"/>
    </location>
</feature>